<dbReference type="Ensembl" id="ENSSLUT00000025734.1">
    <property type="protein sequence ID" value="ENSSLUP00000024928.1"/>
    <property type="gene ID" value="ENSSLUG00000011354.1"/>
</dbReference>
<dbReference type="GeneTree" id="ENSGT01050000246520"/>
<evidence type="ECO:0000259" key="2">
    <source>
        <dbReference type="Pfam" id="PF16297"/>
    </source>
</evidence>
<dbReference type="InterPro" id="IPR032549">
    <property type="entry name" value="DUF4939"/>
</dbReference>
<sequence>RSPSHGSPLHPALLLHCPAFVPASSHPPPRLPSSPDSSAPSSAPLVPSPVSFPDKFSGVLGTCEGFLVQGALVFWRQTVTFHSDEAKVCFVAGLLCDKALAWFTSVSEGQPHLLSSYSAFEQEMRRVFDRPVRGTESASRLVSLRQGDRSVAEYSIDFCILAAP</sequence>
<dbReference type="InterPro" id="IPR032567">
    <property type="entry name" value="RTL1-rel"/>
</dbReference>
<accession>A0A8C9YGB4</accession>
<keyword evidence="4" id="KW-1185">Reference proteome</keyword>
<evidence type="ECO:0000313" key="3">
    <source>
        <dbReference type="Ensembl" id="ENSSLUP00000024928.1"/>
    </source>
</evidence>
<protein>
    <recommendedName>
        <fullName evidence="2">DUF4939 domain-containing protein</fullName>
    </recommendedName>
</protein>
<feature type="compositionally biased region" description="Low complexity" evidence="1">
    <location>
        <begin position="33"/>
        <end position="45"/>
    </location>
</feature>
<proteinExistence type="predicted"/>
<evidence type="ECO:0000313" key="4">
    <source>
        <dbReference type="Proteomes" id="UP000694568"/>
    </source>
</evidence>
<dbReference type="Pfam" id="PF16297">
    <property type="entry name" value="DUF4939"/>
    <property type="match status" value="1"/>
</dbReference>
<reference evidence="3" key="1">
    <citation type="submission" date="2025-08" db="UniProtKB">
        <authorList>
            <consortium name="Ensembl"/>
        </authorList>
    </citation>
    <scope>IDENTIFICATION</scope>
</reference>
<dbReference type="AlphaFoldDB" id="A0A8C9YGB4"/>
<feature type="domain" description="DUF4939" evidence="2">
    <location>
        <begin position="47"/>
        <end position="128"/>
    </location>
</feature>
<dbReference type="Proteomes" id="UP000694568">
    <property type="component" value="Unplaced"/>
</dbReference>
<reference evidence="3" key="2">
    <citation type="submission" date="2025-09" db="UniProtKB">
        <authorList>
            <consortium name="Ensembl"/>
        </authorList>
    </citation>
    <scope>IDENTIFICATION</scope>
</reference>
<dbReference type="PANTHER" id="PTHR15503:SF22">
    <property type="entry name" value="TRANSPOSON TY3-I GAG POLYPROTEIN"/>
    <property type="match status" value="1"/>
</dbReference>
<feature type="region of interest" description="Disordered" evidence="1">
    <location>
        <begin position="25"/>
        <end position="45"/>
    </location>
</feature>
<name>A0A8C9YGB4_SANLU</name>
<organism evidence="3 4">
    <name type="scientific">Sander lucioperca</name>
    <name type="common">Pike-perch</name>
    <name type="synonym">Perca lucioperca</name>
    <dbReference type="NCBI Taxonomy" id="283035"/>
    <lineage>
        <taxon>Eukaryota</taxon>
        <taxon>Metazoa</taxon>
        <taxon>Chordata</taxon>
        <taxon>Craniata</taxon>
        <taxon>Vertebrata</taxon>
        <taxon>Euteleostomi</taxon>
        <taxon>Actinopterygii</taxon>
        <taxon>Neopterygii</taxon>
        <taxon>Teleostei</taxon>
        <taxon>Neoteleostei</taxon>
        <taxon>Acanthomorphata</taxon>
        <taxon>Eupercaria</taxon>
        <taxon>Perciformes</taxon>
        <taxon>Percoidei</taxon>
        <taxon>Percidae</taxon>
        <taxon>Luciopercinae</taxon>
        <taxon>Sander</taxon>
    </lineage>
</organism>
<dbReference type="PANTHER" id="PTHR15503">
    <property type="entry name" value="LDOC1 RELATED"/>
    <property type="match status" value="1"/>
</dbReference>
<evidence type="ECO:0000256" key="1">
    <source>
        <dbReference type="SAM" id="MobiDB-lite"/>
    </source>
</evidence>